<evidence type="ECO:0000256" key="2">
    <source>
        <dbReference type="PIRSR" id="PIRSR000097-3"/>
    </source>
</evidence>
<dbReference type="InterPro" id="IPR020471">
    <property type="entry name" value="AKR"/>
</dbReference>
<evidence type="ECO:0000313" key="5">
    <source>
        <dbReference type="EMBL" id="CAG8448187.1"/>
    </source>
</evidence>
<dbReference type="InterPro" id="IPR036812">
    <property type="entry name" value="NAD(P)_OxRdtase_dom_sf"/>
</dbReference>
<evidence type="ECO:0000256" key="3">
    <source>
        <dbReference type="SAM" id="SignalP"/>
    </source>
</evidence>
<evidence type="ECO:0000259" key="4">
    <source>
        <dbReference type="Pfam" id="PF00248"/>
    </source>
</evidence>
<proteinExistence type="predicted"/>
<sequence>MKKKLVQLLQILLFLAKNYSSPQREDVQPALELSLKNFGLDYVDLYLMHWPLAMRKSEFLEPKKPDGTFDWVDIDDAEVWSEMEKIDPSKAKAIGVSNFNISRLERLISKARIIPAVNQVELHPYLPQWELLEFCKKSNIHVTAYSPLGSTNCPLLTDPTLIAIAKANQKSVAQVLISWAVQRGTSVLPKSVVPSRINANFNDFLLPAKDFESINEITTRNRYLKPEGYPDVFEDGL</sequence>
<evidence type="ECO:0000313" key="6">
    <source>
        <dbReference type="Proteomes" id="UP000789831"/>
    </source>
</evidence>
<dbReference type="Gene3D" id="3.20.20.100">
    <property type="entry name" value="NADP-dependent oxidoreductase domain"/>
    <property type="match status" value="1"/>
</dbReference>
<protein>
    <submittedName>
        <fullName evidence="5">2140_t:CDS:1</fullName>
    </submittedName>
</protein>
<dbReference type="AlphaFoldDB" id="A0A9N8VEB2"/>
<name>A0A9N8VEB2_9GLOM</name>
<dbReference type="SUPFAM" id="SSF51430">
    <property type="entry name" value="NAD(P)-linked oxidoreductase"/>
    <property type="match status" value="1"/>
</dbReference>
<dbReference type="Pfam" id="PF00248">
    <property type="entry name" value="Aldo_ket_red"/>
    <property type="match status" value="1"/>
</dbReference>
<dbReference type="PIRSF" id="PIRSF000097">
    <property type="entry name" value="AKR"/>
    <property type="match status" value="1"/>
</dbReference>
<dbReference type="InterPro" id="IPR023210">
    <property type="entry name" value="NADP_OxRdtase_dom"/>
</dbReference>
<dbReference type="EMBL" id="CAJVPL010000109">
    <property type="protein sequence ID" value="CAG8448187.1"/>
    <property type="molecule type" value="Genomic_DNA"/>
</dbReference>
<organism evidence="5 6">
    <name type="scientific">Ambispora gerdemannii</name>
    <dbReference type="NCBI Taxonomy" id="144530"/>
    <lineage>
        <taxon>Eukaryota</taxon>
        <taxon>Fungi</taxon>
        <taxon>Fungi incertae sedis</taxon>
        <taxon>Mucoromycota</taxon>
        <taxon>Glomeromycotina</taxon>
        <taxon>Glomeromycetes</taxon>
        <taxon>Archaeosporales</taxon>
        <taxon>Ambisporaceae</taxon>
        <taxon>Ambispora</taxon>
    </lineage>
</organism>
<dbReference type="OrthoDB" id="416253at2759"/>
<feature type="binding site" evidence="1">
    <location>
        <position position="49"/>
    </location>
    <ligand>
        <name>substrate</name>
    </ligand>
</feature>
<comment type="caution">
    <text evidence="5">The sequence shown here is derived from an EMBL/GenBank/DDBJ whole genome shotgun (WGS) entry which is preliminary data.</text>
</comment>
<dbReference type="PRINTS" id="PR00069">
    <property type="entry name" value="ALDKETRDTASE"/>
</dbReference>
<accession>A0A9N8VEB2</accession>
<dbReference type="Proteomes" id="UP000789831">
    <property type="component" value="Unassembled WGS sequence"/>
</dbReference>
<feature type="site" description="Lowers pKa of active site Tyr" evidence="2">
    <location>
        <position position="17"/>
    </location>
</feature>
<dbReference type="PANTHER" id="PTHR11732">
    <property type="entry name" value="ALDO/KETO REDUCTASE"/>
    <property type="match status" value="1"/>
</dbReference>
<keyword evidence="3" id="KW-0732">Signal</keyword>
<feature type="signal peptide" evidence="3">
    <location>
        <begin position="1"/>
        <end position="20"/>
    </location>
</feature>
<dbReference type="GO" id="GO:0016491">
    <property type="term" value="F:oxidoreductase activity"/>
    <property type="evidence" value="ECO:0007669"/>
    <property type="project" value="InterPro"/>
</dbReference>
<keyword evidence="6" id="KW-1185">Reference proteome</keyword>
<feature type="domain" description="NADP-dependent oxidoreductase" evidence="4">
    <location>
        <begin position="21"/>
        <end position="217"/>
    </location>
</feature>
<gene>
    <name evidence="5" type="ORF">AGERDE_LOCUS1553</name>
</gene>
<reference evidence="5" key="1">
    <citation type="submission" date="2021-06" db="EMBL/GenBank/DDBJ databases">
        <authorList>
            <person name="Kallberg Y."/>
            <person name="Tangrot J."/>
            <person name="Rosling A."/>
        </authorList>
    </citation>
    <scope>NUCLEOTIDE SEQUENCE</scope>
    <source>
        <strain evidence="5">MT106</strain>
    </source>
</reference>
<feature type="chain" id="PRO_5040350779" evidence="3">
    <location>
        <begin position="21"/>
        <end position="237"/>
    </location>
</feature>
<evidence type="ECO:0000256" key="1">
    <source>
        <dbReference type="PIRSR" id="PIRSR000097-2"/>
    </source>
</evidence>